<dbReference type="Proteomes" id="UP000010319">
    <property type="component" value="Unassembled WGS sequence"/>
</dbReference>
<accession>A0ABM9Y3T9</accession>
<keyword evidence="1" id="KW-0472">Membrane</keyword>
<name>A0ABM9Y3T9_YERBE</name>
<keyword evidence="1" id="KW-1133">Transmembrane helix</keyword>
<evidence type="ECO:0000313" key="2">
    <source>
        <dbReference type="EMBL" id="EEQ08374.1"/>
    </source>
</evidence>
<reference evidence="2" key="1">
    <citation type="submission" date="2008-12" db="EMBL/GenBank/DDBJ databases">
        <title>Annotation of the Yersinia bercovieri ATCC 43970 genome.</title>
        <authorList>
            <person name="Read T.D."/>
            <person name="Akmal A."/>
            <person name="Bishop-Lilly K."/>
            <person name="Chen P.E."/>
            <person name="Cook C."/>
            <person name="Kiley M.P."/>
            <person name="Lentz S."/>
            <person name="Mateczun A."/>
            <person name="Nagarajan N."/>
            <person name="Nolan N."/>
            <person name="Osborne B.I."/>
            <person name="Pop M."/>
            <person name="Sozhamannan S."/>
            <person name="Stewart A.C."/>
            <person name="Sulakvelidze A."/>
            <person name="Thomason B."/>
            <person name="Willner K."/>
            <person name="Zwick M.E."/>
        </authorList>
    </citation>
    <scope>NUCLEOTIDE SEQUENCE [LARGE SCALE GENOMIC DNA]</scope>
    <source>
        <strain evidence="2">ATCC 43970</strain>
    </source>
</reference>
<protein>
    <submittedName>
        <fullName evidence="2">Uncharacterized protein</fullName>
    </submittedName>
</protein>
<evidence type="ECO:0000256" key="1">
    <source>
        <dbReference type="SAM" id="Phobius"/>
    </source>
</evidence>
<organism evidence="2 3">
    <name type="scientific">Yersinia bercovieri ATCC 43970</name>
    <dbReference type="NCBI Taxonomy" id="349968"/>
    <lineage>
        <taxon>Bacteria</taxon>
        <taxon>Pseudomonadati</taxon>
        <taxon>Pseudomonadota</taxon>
        <taxon>Gammaproteobacteria</taxon>
        <taxon>Enterobacterales</taxon>
        <taxon>Yersiniaceae</taxon>
        <taxon>Yersinia</taxon>
    </lineage>
</organism>
<comment type="caution">
    <text evidence="2">The sequence shown here is derived from an EMBL/GenBank/DDBJ whole genome shotgun (WGS) entry which is preliminary data.</text>
</comment>
<keyword evidence="3" id="KW-1185">Reference proteome</keyword>
<gene>
    <name evidence="2" type="ORF">yberc0001_10200</name>
</gene>
<proteinExistence type="predicted"/>
<sequence length="38" mass="4101">MNYGAIPRLFDVAAYSAATPVTWGISGYSAVFSLIYAR</sequence>
<dbReference type="EMBL" id="AALC02000002">
    <property type="protein sequence ID" value="EEQ08374.1"/>
    <property type="molecule type" value="Genomic_DNA"/>
</dbReference>
<feature type="transmembrane region" description="Helical" evidence="1">
    <location>
        <begin position="12"/>
        <end position="37"/>
    </location>
</feature>
<evidence type="ECO:0000313" key="3">
    <source>
        <dbReference type="Proteomes" id="UP000010319"/>
    </source>
</evidence>
<keyword evidence="1" id="KW-0812">Transmembrane</keyword>